<proteinExistence type="predicted"/>
<keyword evidence="2" id="KW-1185">Reference proteome</keyword>
<dbReference type="EMBL" id="BPLR01004084">
    <property type="protein sequence ID" value="GIX91999.1"/>
    <property type="molecule type" value="Genomic_DNA"/>
</dbReference>
<evidence type="ECO:0000313" key="1">
    <source>
        <dbReference type="EMBL" id="GIX91999.1"/>
    </source>
</evidence>
<protein>
    <submittedName>
        <fullName evidence="1">Uncharacterized protein</fullName>
    </submittedName>
</protein>
<dbReference type="Proteomes" id="UP001054945">
    <property type="component" value="Unassembled WGS sequence"/>
</dbReference>
<name>A0AAV4P5R9_CAEEX</name>
<gene>
    <name evidence="1" type="ORF">CEXT_241601</name>
</gene>
<reference evidence="1 2" key="1">
    <citation type="submission" date="2021-06" db="EMBL/GenBank/DDBJ databases">
        <title>Caerostris extrusa draft genome.</title>
        <authorList>
            <person name="Kono N."/>
            <person name="Arakawa K."/>
        </authorList>
    </citation>
    <scope>NUCLEOTIDE SEQUENCE [LARGE SCALE GENOMIC DNA]</scope>
</reference>
<sequence length="87" mass="9920">MRTLYAIPEDDSKSTRFYGEENSLCSPSFLLFFMFLAKSSIADEEVGFYTSLSLFWNAAAHTSKLGRTIHLQQAMVFFFTFIASLKV</sequence>
<evidence type="ECO:0000313" key="2">
    <source>
        <dbReference type="Proteomes" id="UP001054945"/>
    </source>
</evidence>
<comment type="caution">
    <text evidence="1">The sequence shown here is derived from an EMBL/GenBank/DDBJ whole genome shotgun (WGS) entry which is preliminary data.</text>
</comment>
<dbReference type="AlphaFoldDB" id="A0AAV4P5R9"/>
<organism evidence="1 2">
    <name type="scientific">Caerostris extrusa</name>
    <name type="common">Bark spider</name>
    <name type="synonym">Caerostris bankana</name>
    <dbReference type="NCBI Taxonomy" id="172846"/>
    <lineage>
        <taxon>Eukaryota</taxon>
        <taxon>Metazoa</taxon>
        <taxon>Ecdysozoa</taxon>
        <taxon>Arthropoda</taxon>
        <taxon>Chelicerata</taxon>
        <taxon>Arachnida</taxon>
        <taxon>Araneae</taxon>
        <taxon>Araneomorphae</taxon>
        <taxon>Entelegynae</taxon>
        <taxon>Araneoidea</taxon>
        <taxon>Araneidae</taxon>
        <taxon>Caerostris</taxon>
    </lineage>
</organism>
<accession>A0AAV4P5R9</accession>